<evidence type="ECO:0000313" key="2">
    <source>
        <dbReference type="EMBL" id="AIT59974.1"/>
    </source>
</evidence>
<dbReference type="OrthoDB" id="5951444at2"/>
<dbReference type="AlphaFoldDB" id="A0A097ICX4"/>
<evidence type="ECO:0000259" key="1">
    <source>
        <dbReference type="Pfam" id="PF08818"/>
    </source>
</evidence>
<protein>
    <recommendedName>
        <fullName evidence="1">YdhG-like domain-containing protein</fullName>
    </recommendedName>
</protein>
<name>A0A097ICX4_9CORY</name>
<dbReference type="KEGG" id="cdo:CDOO_00555"/>
<organism evidence="2 3">
    <name type="scientific">Corynebacterium doosanense CAU 212 = DSM 45436</name>
    <dbReference type="NCBI Taxonomy" id="558173"/>
    <lineage>
        <taxon>Bacteria</taxon>
        <taxon>Bacillati</taxon>
        <taxon>Actinomycetota</taxon>
        <taxon>Actinomycetes</taxon>
        <taxon>Mycobacteriales</taxon>
        <taxon>Corynebacteriaceae</taxon>
        <taxon>Corynebacterium</taxon>
    </lineage>
</organism>
<keyword evidence="3" id="KW-1185">Reference proteome</keyword>
<dbReference type="EMBL" id="CP006764">
    <property type="protein sequence ID" value="AIT59974.1"/>
    <property type="molecule type" value="Genomic_DNA"/>
</dbReference>
<feature type="domain" description="YdhG-like" evidence="1">
    <location>
        <begin position="114"/>
        <end position="210"/>
    </location>
</feature>
<dbReference type="HOGENOM" id="CLU_112367_0_0_11"/>
<accession>A0A097ICX4</accession>
<dbReference type="Gene3D" id="1.10.150.20">
    <property type="entry name" value="5' to 3' exonuclease, C-terminal subdomain"/>
    <property type="match status" value="1"/>
</dbReference>
<dbReference type="Proteomes" id="UP000029914">
    <property type="component" value="Chromosome"/>
</dbReference>
<reference evidence="2 3" key="1">
    <citation type="submission" date="2013-09" db="EMBL/GenBank/DDBJ databases">
        <title>Complete genome sequence of Corynebacterium doosanense CAU 212(T) (=DSM 45436(T)), isolated from activated sludge.</title>
        <authorList>
            <person name="Schaffert L."/>
            <person name="Albersmeier A."/>
            <person name="Kalinowski J."/>
            <person name="Ruckert C."/>
        </authorList>
    </citation>
    <scope>NUCLEOTIDE SEQUENCE [LARGE SCALE GENOMIC DNA]</scope>
    <source>
        <strain evidence="2 3">CAU 212</strain>
    </source>
</reference>
<dbReference type="eggNOG" id="ENOG5032S5R">
    <property type="taxonomic scope" value="Bacteria"/>
</dbReference>
<sequence length="219" mass="24069">MATRFDEIPGVGRPARDALNQAGYPYLESLDGVDYKELLKLHGVGKRGLERLQAALVERGWRMVGAPKAEKRDATWTEGHTGVNTEDYAGGLSDASPADYVSALESARRVRHGKELLELFGRATGAEPRMWGDTMIGYGELHYEYATGREGDTFKVGFSPRKAAISLYGLPQESPLMKKLGKYKAAVSCVYINKTEDVDLDVLEELVREAWKAAPGQGC</sequence>
<dbReference type="Pfam" id="PF08818">
    <property type="entry name" value="DUF1801"/>
    <property type="match status" value="1"/>
</dbReference>
<evidence type="ECO:0000313" key="3">
    <source>
        <dbReference type="Proteomes" id="UP000029914"/>
    </source>
</evidence>
<dbReference type="RefSeq" id="WP_018022875.1">
    <property type="nucleotide sequence ID" value="NZ_AQUX01000014.1"/>
</dbReference>
<dbReference type="InterPro" id="IPR014922">
    <property type="entry name" value="YdhG-like"/>
</dbReference>
<proteinExistence type="predicted"/>
<dbReference type="SUPFAM" id="SSF47789">
    <property type="entry name" value="C-terminal domain of RNA polymerase alpha subunit"/>
    <property type="match status" value="1"/>
</dbReference>
<gene>
    <name evidence="2" type="ORF">CDOO_00555</name>
</gene>